<dbReference type="InterPro" id="IPR020846">
    <property type="entry name" value="MFS_dom"/>
</dbReference>
<dbReference type="GO" id="GO:0005886">
    <property type="term" value="C:plasma membrane"/>
    <property type="evidence" value="ECO:0007669"/>
    <property type="project" value="UniProtKB-SubCell"/>
</dbReference>
<dbReference type="CDD" id="cd06174">
    <property type="entry name" value="MFS"/>
    <property type="match status" value="1"/>
</dbReference>
<dbReference type="Proteomes" id="UP000008385">
    <property type="component" value="Chromosome"/>
</dbReference>
<feature type="transmembrane region" description="Helical" evidence="6">
    <location>
        <begin position="233"/>
        <end position="254"/>
    </location>
</feature>
<dbReference type="Pfam" id="PF07690">
    <property type="entry name" value="MFS_1"/>
    <property type="match status" value="1"/>
</dbReference>
<feature type="transmembrane region" description="Helical" evidence="6">
    <location>
        <begin position="370"/>
        <end position="387"/>
    </location>
</feature>
<dbReference type="PATRIC" id="fig|365046.3.peg.827"/>
<dbReference type="KEGG" id="rta:Rta_08050"/>
<dbReference type="eggNOG" id="COG2807">
    <property type="taxonomic scope" value="Bacteria"/>
</dbReference>
<accession>F5XY93</accession>
<dbReference type="HOGENOM" id="CLU_001265_63_2_4"/>
<dbReference type="PANTHER" id="PTHR43124">
    <property type="entry name" value="PURINE EFFLUX PUMP PBUE"/>
    <property type="match status" value="1"/>
</dbReference>
<dbReference type="Gene3D" id="1.20.1250.20">
    <property type="entry name" value="MFS general substrate transporter like domains"/>
    <property type="match status" value="1"/>
</dbReference>
<feature type="domain" description="Major facilitator superfamily (MFS) profile" evidence="7">
    <location>
        <begin position="9"/>
        <end position="395"/>
    </location>
</feature>
<evidence type="ECO:0000313" key="8">
    <source>
        <dbReference type="EMBL" id="AEG91886.1"/>
    </source>
</evidence>
<keyword evidence="5 6" id="KW-0472">Membrane</keyword>
<dbReference type="RefSeq" id="WP_013900119.1">
    <property type="nucleotide sequence ID" value="NC_015677.1"/>
</dbReference>
<feature type="transmembrane region" description="Helical" evidence="6">
    <location>
        <begin position="275"/>
        <end position="291"/>
    </location>
</feature>
<evidence type="ECO:0000256" key="3">
    <source>
        <dbReference type="ARBA" id="ARBA00022692"/>
    </source>
</evidence>
<name>F5XY93_RAMTT</name>
<dbReference type="SUPFAM" id="SSF103473">
    <property type="entry name" value="MFS general substrate transporter"/>
    <property type="match status" value="1"/>
</dbReference>
<feature type="transmembrane region" description="Helical" evidence="6">
    <location>
        <begin position="45"/>
        <end position="67"/>
    </location>
</feature>
<reference evidence="9" key="1">
    <citation type="submission" date="2006-01" db="EMBL/GenBank/DDBJ databases">
        <title>Genome of the cyst-dividing bacterium Ramlibacter tataouinensis.</title>
        <authorList>
            <person name="Barakat M."/>
            <person name="Ortet P."/>
            <person name="De Luca G."/>
            <person name="Jourlin-Castelli C."/>
            <person name="Ansaldi M."/>
            <person name="Py B."/>
            <person name="Fichant G."/>
            <person name="Coutinho P."/>
            <person name="Voulhoux R."/>
            <person name="Bastien O."/>
            <person name="Roy S."/>
            <person name="Marechal E."/>
            <person name="Henrissat B."/>
            <person name="Quentin Y."/>
            <person name="Noirot P."/>
            <person name="Filloux A."/>
            <person name="Mejean V."/>
            <person name="DuBow M."/>
            <person name="Barras F."/>
            <person name="Heulin T."/>
        </authorList>
    </citation>
    <scope>NUCLEOTIDE SEQUENCE [LARGE SCALE GENOMIC DNA]</scope>
    <source>
        <strain evidence="9">ATCC BAA-407 / DSM 14655 / LMG 21543 / TTB310</strain>
    </source>
</reference>
<evidence type="ECO:0000256" key="1">
    <source>
        <dbReference type="ARBA" id="ARBA00004651"/>
    </source>
</evidence>
<dbReference type="GO" id="GO:0022857">
    <property type="term" value="F:transmembrane transporter activity"/>
    <property type="evidence" value="ECO:0007669"/>
    <property type="project" value="InterPro"/>
</dbReference>
<feature type="transmembrane region" description="Helical" evidence="6">
    <location>
        <begin position="303"/>
        <end position="326"/>
    </location>
</feature>
<protein>
    <submittedName>
        <fullName evidence="8">Transporter-like protein</fullName>
    </submittedName>
</protein>
<dbReference type="OrthoDB" id="6368326at2"/>
<dbReference type="PROSITE" id="PS50850">
    <property type="entry name" value="MFS"/>
    <property type="match status" value="1"/>
</dbReference>
<dbReference type="STRING" id="365046.Rta_08050"/>
<organism evidence="8 9">
    <name type="scientific">Ramlibacter tataouinensis (strain ATCC BAA-407 / DSM 14655 / LMG 21543 / TTB310)</name>
    <dbReference type="NCBI Taxonomy" id="365046"/>
    <lineage>
        <taxon>Bacteria</taxon>
        <taxon>Pseudomonadati</taxon>
        <taxon>Pseudomonadota</taxon>
        <taxon>Betaproteobacteria</taxon>
        <taxon>Burkholderiales</taxon>
        <taxon>Comamonadaceae</taxon>
        <taxon>Ramlibacter</taxon>
    </lineage>
</organism>
<feature type="transmembrane region" description="Helical" evidence="6">
    <location>
        <begin position="204"/>
        <end position="227"/>
    </location>
</feature>
<dbReference type="InterPro" id="IPR036259">
    <property type="entry name" value="MFS_trans_sf"/>
</dbReference>
<dbReference type="EMBL" id="CP000245">
    <property type="protein sequence ID" value="AEG91886.1"/>
    <property type="molecule type" value="Genomic_DNA"/>
</dbReference>
<evidence type="ECO:0000256" key="4">
    <source>
        <dbReference type="ARBA" id="ARBA00022989"/>
    </source>
</evidence>
<proteinExistence type="predicted"/>
<sequence length="402" mass="40738">MKAPGLLPPAWLVVLGGVAAALHVGKLPPALPVLRDALDIGLVQAGFLLSLVQLAGMTLGLVAGLAADRIGLKRTMVAGLLLTGAASVLGGCVGTPALLLALRALEGLGFLLASMPAPGLIRRLVPPERMSATLGVWGAYMPFATAAALLAGPAWMAWAGWRGWWWLLGGVSLALAGWLAAALPADPARPNAMPQQGSRVRLTLTARGPWLVACAFGVYSAQWLAVIGFLPSIYLAAGFAAGLAAVATALAAAVNMVGNLASGRLLQRGASPQHLLATGFLAMGLGGFLAFSDVLGQGAAGAWGRYAAVLGFSMVGGVIPGTLFSLAVRLAPSEHTVSATVGWMQQWSAFGQFAGPPLVASVAARAGGWQWSWLVTGACAAAGLLLARSMGRLLAKGSRAGP</sequence>
<dbReference type="PANTHER" id="PTHR43124:SF3">
    <property type="entry name" value="CHLORAMPHENICOL EFFLUX PUMP RV0191"/>
    <property type="match status" value="1"/>
</dbReference>
<dbReference type="InterPro" id="IPR011701">
    <property type="entry name" value="MFS"/>
</dbReference>
<evidence type="ECO:0000256" key="2">
    <source>
        <dbReference type="ARBA" id="ARBA00022475"/>
    </source>
</evidence>
<keyword evidence="2" id="KW-1003">Cell membrane</keyword>
<comment type="subcellular location">
    <subcellularLocation>
        <location evidence="1">Cell membrane</location>
        <topology evidence="1">Multi-pass membrane protein</topology>
    </subcellularLocation>
</comment>
<evidence type="ECO:0000313" key="9">
    <source>
        <dbReference type="Proteomes" id="UP000008385"/>
    </source>
</evidence>
<evidence type="ECO:0000256" key="5">
    <source>
        <dbReference type="ARBA" id="ARBA00023136"/>
    </source>
</evidence>
<feature type="transmembrane region" description="Helical" evidence="6">
    <location>
        <begin position="79"/>
        <end position="102"/>
    </location>
</feature>
<evidence type="ECO:0000256" key="6">
    <source>
        <dbReference type="SAM" id="Phobius"/>
    </source>
</evidence>
<feature type="transmembrane region" description="Helical" evidence="6">
    <location>
        <begin position="137"/>
        <end position="158"/>
    </location>
</feature>
<feature type="transmembrane region" description="Helical" evidence="6">
    <location>
        <begin position="164"/>
        <end position="183"/>
    </location>
</feature>
<dbReference type="InterPro" id="IPR050189">
    <property type="entry name" value="MFS_Efflux_Transporters"/>
</dbReference>
<keyword evidence="4 6" id="KW-1133">Transmembrane helix</keyword>
<reference evidence="8 9" key="2">
    <citation type="journal article" date="2011" name="PLoS ONE">
        <title>The Cyst-Dividing Bacterium Ramlibacter tataouinensis TTB310 Genome Reveals a Well-Stocked Toolbox for Adaptation to a Desert Environment.</title>
        <authorList>
            <person name="De Luca G."/>
            <person name="Barakat M."/>
            <person name="Ortet P."/>
            <person name="Fochesato S."/>
            <person name="Jourlin-Castelli C."/>
            <person name="Ansaldi M."/>
            <person name="Py B."/>
            <person name="Fichant G."/>
            <person name="Coutinho P.M."/>
            <person name="Voulhoux R."/>
            <person name="Bastien O."/>
            <person name="Marechal E."/>
            <person name="Henrissat B."/>
            <person name="Quentin Y."/>
            <person name="Noirot P."/>
            <person name="Filloux A."/>
            <person name="Mejean V."/>
            <person name="Dubow M.S."/>
            <person name="Barras F."/>
            <person name="Barbe V."/>
            <person name="Weissenbach J."/>
            <person name="Mihalcescu I."/>
            <person name="Vermeglio A."/>
            <person name="Achouak W."/>
            <person name="Heulin T."/>
        </authorList>
    </citation>
    <scope>NUCLEOTIDE SEQUENCE [LARGE SCALE GENOMIC DNA]</scope>
    <source>
        <strain evidence="9">ATCC BAA-407 / DSM 14655 / LMG 21543 / TTB310</strain>
    </source>
</reference>
<keyword evidence="9" id="KW-1185">Reference proteome</keyword>
<evidence type="ECO:0000259" key="7">
    <source>
        <dbReference type="PROSITE" id="PS50850"/>
    </source>
</evidence>
<keyword evidence="3 6" id="KW-0812">Transmembrane</keyword>
<dbReference type="AlphaFoldDB" id="F5XY93"/>
<gene>
    <name evidence="8" type="ordered locus">Rta_08050</name>
</gene>